<dbReference type="PROSITE" id="PS51353">
    <property type="entry name" value="ARSC"/>
    <property type="match status" value="1"/>
</dbReference>
<comment type="catalytic activity">
    <reaction evidence="4">
        <text>[glutaredoxin]-dithiol + arsenate + glutathione + H(+) = glutathionyl-S-S-[glutaredoxin] + arsenite + H2O</text>
        <dbReference type="Rhea" id="RHEA:22016"/>
        <dbReference type="Rhea" id="RHEA-COMP:10729"/>
        <dbReference type="Rhea" id="RHEA-COMP:17668"/>
        <dbReference type="ChEBI" id="CHEBI:15377"/>
        <dbReference type="ChEBI" id="CHEBI:15378"/>
        <dbReference type="ChEBI" id="CHEBI:29242"/>
        <dbReference type="ChEBI" id="CHEBI:29950"/>
        <dbReference type="ChEBI" id="CHEBI:48597"/>
        <dbReference type="ChEBI" id="CHEBI:57925"/>
        <dbReference type="ChEBI" id="CHEBI:146199"/>
        <dbReference type="EC" id="1.20.4.1"/>
    </reaction>
</comment>
<dbReference type="Proteomes" id="UP000664303">
    <property type="component" value="Unassembled WGS sequence"/>
</dbReference>
<dbReference type="EMBL" id="JAFKCZ010000015">
    <property type="protein sequence ID" value="MBN7798479.1"/>
    <property type="molecule type" value="Genomic_DNA"/>
</dbReference>
<comment type="caution">
    <text evidence="5">The sequence shown here is derived from an EMBL/GenBank/DDBJ whole genome shotgun (WGS) entry which is preliminary data.</text>
</comment>
<comment type="similarity">
    <text evidence="1 3 4">Belongs to the ArsC family.</text>
</comment>
<accession>A0A939IK82</accession>
<dbReference type="Gene3D" id="3.40.30.10">
    <property type="entry name" value="Glutaredoxin"/>
    <property type="match status" value="1"/>
</dbReference>
<gene>
    <name evidence="5" type="primary">arsC</name>
    <name evidence="5" type="ORF">JYP50_17895</name>
</gene>
<organism evidence="5 6">
    <name type="scientific">Parahaliea mediterranea</name>
    <dbReference type="NCBI Taxonomy" id="651086"/>
    <lineage>
        <taxon>Bacteria</taxon>
        <taxon>Pseudomonadati</taxon>
        <taxon>Pseudomonadota</taxon>
        <taxon>Gammaproteobacteria</taxon>
        <taxon>Cellvibrionales</taxon>
        <taxon>Halieaceae</taxon>
        <taxon>Parahaliea</taxon>
    </lineage>
</organism>
<dbReference type="InterPro" id="IPR036249">
    <property type="entry name" value="Thioredoxin-like_sf"/>
</dbReference>
<proteinExistence type="inferred from homology"/>
<dbReference type="AlphaFoldDB" id="A0A939IK82"/>
<evidence type="ECO:0000313" key="6">
    <source>
        <dbReference type="Proteomes" id="UP000664303"/>
    </source>
</evidence>
<dbReference type="SUPFAM" id="SSF52833">
    <property type="entry name" value="Thioredoxin-like"/>
    <property type="match status" value="1"/>
</dbReference>
<sequence>MSDYVIYHNPRCSKSRNTLALLQERGVEPDVVLYLESPPDAGALEALLQKLGKTPAELVRRGEAEYKDLGLGKDSSDDELLRAMASHPKLIERPIVVRGDRAVLGRPPENVLELLD</sequence>
<evidence type="ECO:0000256" key="3">
    <source>
        <dbReference type="PROSITE-ProRule" id="PRU01282"/>
    </source>
</evidence>
<protein>
    <recommendedName>
        <fullName evidence="4">Arsenate reductase</fullName>
        <ecNumber evidence="4">1.20.4.1</ecNumber>
    </recommendedName>
</protein>
<dbReference type="EC" id="1.20.4.1" evidence="4"/>
<dbReference type="PANTHER" id="PTHR30041:SF4">
    <property type="entry name" value="ARSENATE REDUCTASE"/>
    <property type="match status" value="1"/>
</dbReference>
<keyword evidence="2 4" id="KW-0560">Oxidoreductase</keyword>
<keyword evidence="6" id="KW-1185">Reference proteome</keyword>
<dbReference type="CDD" id="cd03034">
    <property type="entry name" value="ArsC_ArsC"/>
    <property type="match status" value="1"/>
</dbReference>
<reference evidence="5" key="1">
    <citation type="submission" date="2021-02" db="EMBL/GenBank/DDBJ databases">
        <title>PHA producing bacteria isolated from coastal sediment in Guangdong, Shenzhen.</title>
        <authorList>
            <person name="Zheng W."/>
            <person name="Yu S."/>
            <person name="Huang Y."/>
        </authorList>
    </citation>
    <scope>NUCLEOTIDE SEQUENCE</scope>
    <source>
        <strain evidence="5">TN14-10</strain>
    </source>
</reference>
<name>A0A939IK82_9GAMM</name>
<dbReference type="Pfam" id="PF03960">
    <property type="entry name" value="ArsC"/>
    <property type="match status" value="1"/>
</dbReference>
<evidence type="ECO:0000313" key="5">
    <source>
        <dbReference type="EMBL" id="MBN7798479.1"/>
    </source>
</evidence>
<dbReference type="RefSeq" id="WP_206561928.1">
    <property type="nucleotide sequence ID" value="NZ_JAFKCZ010000015.1"/>
</dbReference>
<evidence type="ECO:0000256" key="4">
    <source>
        <dbReference type="RuleBase" id="RU362029"/>
    </source>
</evidence>
<dbReference type="NCBIfam" id="TIGR00014">
    <property type="entry name" value="arsC"/>
    <property type="match status" value="1"/>
</dbReference>
<dbReference type="PANTHER" id="PTHR30041">
    <property type="entry name" value="ARSENATE REDUCTASE"/>
    <property type="match status" value="1"/>
</dbReference>
<dbReference type="InterPro" id="IPR006659">
    <property type="entry name" value="Arsenate_reductase"/>
</dbReference>
<dbReference type="GO" id="GO:0008794">
    <property type="term" value="F:arsenate reductase (glutaredoxin) activity"/>
    <property type="evidence" value="ECO:0007669"/>
    <property type="project" value="UniProtKB-UniRule"/>
</dbReference>
<evidence type="ECO:0000256" key="2">
    <source>
        <dbReference type="ARBA" id="ARBA00023002"/>
    </source>
</evidence>
<dbReference type="InterPro" id="IPR006660">
    <property type="entry name" value="Arsenate_reductase-like"/>
</dbReference>
<evidence type="ECO:0000256" key="1">
    <source>
        <dbReference type="ARBA" id="ARBA00007198"/>
    </source>
</evidence>